<evidence type="ECO:0000313" key="2">
    <source>
        <dbReference type="Proteomes" id="UP000494201"/>
    </source>
</evidence>
<organism evidence="1 2">
    <name type="scientific">Burkholderia anthina</name>
    <dbReference type="NCBI Taxonomy" id="179879"/>
    <lineage>
        <taxon>Bacteria</taxon>
        <taxon>Pseudomonadati</taxon>
        <taxon>Pseudomonadota</taxon>
        <taxon>Betaproteobacteria</taxon>
        <taxon>Burkholderiales</taxon>
        <taxon>Burkholderiaceae</taxon>
        <taxon>Burkholderia</taxon>
        <taxon>Burkholderia cepacia complex</taxon>
    </lineage>
</organism>
<keyword evidence="1" id="KW-0378">Hydrolase</keyword>
<dbReference type="GeneID" id="71772820"/>
<dbReference type="EMBL" id="CABVLY010000004">
    <property type="protein sequence ID" value="VVU48743.1"/>
    <property type="molecule type" value="Genomic_DNA"/>
</dbReference>
<sequence length="174" mass="18435">MMQAEIEAPGPAGPLSGTLLSPAGSGAPVVLISVVARADQNYFNVRVPSLATSKGGPLEVSSLYNDEVTVFYATTHRHFFSALGNAVEPGGAIEFIQKILDERLAVVSSICTGDAIIRDGVFSSGAVPVDTIPSANYEYYYATSMRVRSWRGTFDTEFAAPYVKGKPPAGNGRK</sequence>
<accession>A0A6P2G523</accession>
<gene>
    <name evidence="1" type="ORF">BAN20980_01442</name>
</gene>
<evidence type="ECO:0000313" key="1">
    <source>
        <dbReference type="EMBL" id="VVU48743.1"/>
    </source>
</evidence>
<reference evidence="1 2" key="1">
    <citation type="submission" date="2019-09" db="EMBL/GenBank/DDBJ databases">
        <authorList>
            <person name="Depoorter E."/>
        </authorList>
    </citation>
    <scope>NUCLEOTIDE SEQUENCE [LARGE SCALE GENOMIC DNA]</scope>
    <source>
        <strain evidence="1">LMG 20980</strain>
    </source>
</reference>
<dbReference type="AlphaFoldDB" id="A0A6P2G523"/>
<dbReference type="RefSeq" id="WP_239007698.1">
    <property type="nucleotide sequence ID" value="NZ_CABVLY010000004.1"/>
</dbReference>
<proteinExistence type="predicted"/>
<name>A0A6P2G523_9BURK</name>
<dbReference type="Proteomes" id="UP000494201">
    <property type="component" value="Unassembled WGS sequence"/>
</dbReference>
<dbReference type="GO" id="GO:0016787">
    <property type="term" value="F:hydrolase activity"/>
    <property type="evidence" value="ECO:0007669"/>
    <property type="project" value="UniProtKB-KW"/>
</dbReference>
<protein>
    <submittedName>
        <fullName evidence="1">Hydrolase</fullName>
    </submittedName>
</protein>